<proteinExistence type="predicted"/>
<name>A0A3E2H3Q9_SCYLI</name>
<feature type="transmembrane region" description="Helical" evidence="5">
    <location>
        <begin position="446"/>
        <end position="467"/>
    </location>
</feature>
<evidence type="ECO:0000313" key="7">
    <source>
        <dbReference type="Proteomes" id="UP000258309"/>
    </source>
</evidence>
<feature type="transmembrane region" description="Helical" evidence="5">
    <location>
        <begin position="55"/>
        <end position="72"/>
    </location>
</feature>
<dbReference type="InterPro" id="IPR036259">
    <property type="entry name" value="MFS_trans_sf"/>
</dbReference>
<dbReference type="OMA" id="WGMQNIA"/>
<evidence type="ECO:0000256" key="4">
    <source>
        <dbReference type="ARBA" id="ARBA00023136"/>
    </source>
</evidence>
<gene>
    <name evidence="6" type="ORF">B7463_g8680</name>
</gene>
<organism evidence="6 7">
    <name type="scientific">Scytalidium lignicola</name>
    <name type="common">Hyphomycete</name>
    <dbReference type="NCBI Taxonomy" id="5539"/>
    <lineage>
        <taxon>Eukaryota</taxon>
        <taxon>Fungi</taxon>
        <taxon>Dikarya</taxon>
        <taxon>Ascomycota</taxon>
        <taxon>Pezizomycotina</taxon>
        <taxon>Leotiomycetes</taxon>
        <taxon>Leotiomycetes incertae sedis</taxon>
        <taxon>Scytalidium</taxon>
    </lineage>
</organism>
<dbReference type="Proteomes" id="UP000258309">
    <property type="component" value="Unassembled WGS sequence"/>
</dbReference>
<keyword evidence="4 5" id="KW-0472">Membrane</keyword>
<feature type="non-terminal residue" evidence="6">
    <location>
        <position position="552"/>
    </location>
</feature>
<evidence type="ECO:0008006" key="8">
    <source>
        <dbReference type="Google" id="ProtNLM"/>
    </source>
</evidence>
<keyword evidence="2 5" id="KW-0812">Transmembrane</keyword>
<dbReference type="EMBL" id="NCSJ02000196">
    <property type="protein sequence ID" value="RFU27653.1"/>
    <property type="molecule type" value="Genomic_DNA"/>
</dbReference>
<evidence type="ECO:0000256" key="3">
    <source>
        <dbReference type="ARBA" id="ARBA00022989"/>
    </source>
</evidence>
<feature type="transmembrane region" description="Helical" evidence="5">
    <location>
        <begin position="326"/>
        <end position="344"/>
    </location>
</feature>
<evidence type="ECO:0000256" key="5">
    <source>
        <dbReference type="SAM" id="Phobius"/>
    </source>
</evidence>
<feature type="transmembrane region" description="Helical" evidence="5">
    <location>
        <begin position="415"/>
        <end position="440"/>
    </location>
</feature>
<protein>
    <recommendedName>
        <fullName evidence="8">Major facilitator superfamily (MFS) profile domain-containing protein</fullName>
    </recommendedName>
</protein>
<dbReference type="Gene3D" id="1.20.1250.20">
    <property type="entry name" value="MFS general substrate transporter like domains"/>
    <property type="match status" value="1"/>
</dbReference>
<dbReference type="PANTHER" id="PTHR23502">
    <property type="entry name" value="MAJOR FACILITATOR SUPERFAMILY"/>
    <property type="match status" value="1"/>
</dbReference>
<evidence type="ECO:0000313" key="6">
    <source>
        <dbReference type="EMBL" id="RFU27653.1"/>
    </source>
</evidence>
<feature type="transmembrane region" description="Helical" evidence="5">
    <location>
        <begin position="122"/>
        <end position="139"/>
    </location>
</feature>
<keyword evidence="7" id="KW-1185">Reference proteome</keyword>
<dbReference type="SUPFAM" id="SSF103473">
    <property type="entry name" value="MFS general substrate transporter"/>
    <property type="match status" value="1"/>
</dbReference>
<keyword evidence="3 5" id="KW-1133">Transmembrane helix</keyword>
<dbReference type="PANTHER" id="PTHR23502:SF34">
    <property type="entry name" value="PROTEIN HOL1"/>
    <property type="match status" value="1"/>
</dbReference>
<comment type="subcellular location">
    <subcellularLocation>
        <location evidence="1">Membrane</location>
        <topology evidence="1">Multi-pass membrane protein</topology>
    </subcellularLocation>
</comment>
<reference evidence="6 7" key="1">
    <citation type="submission" date="2018-05" db="EMBL/GenBank/DDBJ databases">
        <title>Draft genome sequence of Scytalidium lignicola DSM 105466, a ubiquitous saprotrophic fungus.</title>
        <authorList>
            <person name="Buettner E."/>
            <person name="Gebauer A.M."/>
            <person name="Hofrichter M."/>
            <person name="Liers C."/>
            <person name="Kellner H."/>
        </authorList>
    </citation>
    <scope>NUCLEOTIDE SEQUENCE [LARGE SCALE GENOMIC DNA]</scope>
    <source>
        <strain evidence="6 7">DSM 105466</strain>
    </source>
</reference>
<feature type="transmembrane region" description="Helical" evidence="5">
    <location>
        <begin position="509"/>
        <end position="531"/>
    </location>
</feature>
<comment type="caution">
    <text evidence="6">The sequence shown here is derived from an EMBL/GenBank/DDBJ whole genome shotgun (WGS) entry which is preliminary data.</text>
</comment>
<evidence type="ECO:0000256" key="2">
    <source>
        <dbReference type="ARBA" id="ARBA00022692"/>
    </source>
</evidence>
<dbReference type="GO" id="GO:0022857">
    <property type="term" value="F:transmembrane transporter activity"/>
    <property type="evidence" value="ECO:0007669"/>
    <property type="project" value="InterPro"/>
</dbReference>
<accession>A0A3E2H3Q9</accession>
<dbReference type="FunFam" id="1.20.1250.20:FF:000224">
    <property type="entry name" value="MFS transporter, putative"/>
    <property type="match status" value="1"/>
</dbReference>
<dbReference type="GO" id="GO:0005886">
    <property type="term" value="C:plasma membrane"/>
    <property type="evidence" value="ECO:0007669"/>
    <property type="project" value="TreeGrafter"/>
</dbReference>
<feature type="transmembrane region" description="Helical" evidence="5">
    <location>
        <begin position="211"/>
        <end position="231"/>
    </location>
</feature>
<dbReference type="InterPro" id="IPR011701">
    <property type="entry name" value="MFS"/>
</dbReference>
<dbReference type="STRING" id="5539.A0A3E2H3Q9"/>
<dbReference type="OrthoDB" id="5215911at2759"/>
<dbReference type="AlphaFoldDB" id="A0A3E2H3Q9"/>
<evidence type="ECO:0000256" key="1">
    <source>
        <dbReference type="ARBA" id="ARBA00004141"/>
    </source>
</evidence>
<sequence length="552" mass="61544">MSDEDFLPGTKRLYDEHGQSVTVHSELKKRGDIVLAPQPTDHSDDPLNWSLSRKYWHALLLLLVTGLTGATTNDAGSAQFGQNTDLGIPYSSLNVGAGVLFIGIGYWTLLISPAVWLYGRRISYMVCLVLGIVGGIWFARVEKTSDAIWNQLFVGASESCSEANVQLSLMDIFFQHQRGAVLGAYMLAISSGTYLGPLIADYVADNIGWRWIGWFGAIFNGALLIIVYFGLEETAFDRKAHLVLEGINRADSSEETTNSYPMTEKIDSEKMASPPSEVVQDVIPYNVETQIPEQRKTYRQRIALITLAPNVRGTGFKQYISRLFHTLRVFTFPAVWFAGLQWGAQDAWLTFYLTTEDDNWTIGPWNYGDVALGNMQIPCLIGAILGSAYGGWFSDRFMQWMVRRNNGIQEAEFRLWLLLPASICFPLGMFLFGVGSAYGWPWPAPYIALGFIGFGWGNAGDLSMGYLEDCYPNMVLEGMVGVAVINNTIGMIFTFATDPWLTASGTLDTWIAVGVLSFIFMATTLPMAYYGKACRRWTAEKYNRFLVLRDGL</sequence>
<dbReference type="Pfam" id="PF07690">
    <property type="entry name" value="MFS_1"/>
    <property type="match status" value="1"/>
</dbReference>
<feature type="transmembrane region" description="Helical" evidence="5">
    <location>
        <begin position="479"/>
        <end position="497"/>
    </location>
</feature>
<feature type="transmembrane region" description="Helical" evidence="5">
    <location>
        <begin position="179"/>
        <end position="199"/>
    </location>
</feature>
<feature type="non-terminal residue" evidence="6">
    <location>
        <position position="1"/>
    </location>
</feature>
<feature type="transmembrane region" description="Helical" evidence="5">
    <location>
        <begin position="375"/>
        <end position="394"/>
    </location>
</feature>
<feature type="transmembrane region" description="Helical" evidence="5">
    <location>
        <begin position="93"/>
        <end position="116"/>
    </location>
</feature>